<reference evidence="2 3" key="1">
    <citation type="submission" date="2016-04" db="EMBL/GenBank/DDBJ databases">
        <authorList>
            <person name="Evans L.H."/>
            <person name="Alamgir A."/>
            <person name="Owens N."/>
            <person name="Weber N.D."/>
            <person name="Virtaneva K."/>
            <person name="Barbian K."/>
            <person name="Babar A."/>
            <person name="Rosenke K."/>
        </authorList>
    </citation>
    <scope>NUCLEOTIDE SEQUENCE [LARGE SCALE GENOMIC DNA]</scope>
    <source>
        <strain evidence="2 3">CCM 8644</strain>
    </source>
</reference>
<evidence type="ECO:0000313" key="3">
    <source>
        <dbReference type="Proteomes" id="UP000078459"/>
    </source>
</evidence>
<feature type="transmembrane region" description="Helical" evidence="1">
    <location>
        <begin position="12"/>
        <end position="28"/>
    </location>
</feature>
<sequence>MNNITLNRSDLKTIVFSLYLILLVYKFLNGELLFQHTNPPIIYPILNFPYWLFILSGLKDFIFSSNLLKTIITLSLFSASFLSIIKTKSTFYPKIFCFSIWLYQFLYFSIVAYQPFAIGILFPCLPFIFKDDFKFTVVFNFGRYFFCGLYFLAGVLKIVNGGIFNIYQMSDSIKMSCLDYMLYNPTSLKTDLMSFFLYHYKLGYLLYLGAALLEMGFILGFLTKKFDYILFILFLIFHFSNYMLLDLPFTNHFIILAFLLPLRDDLLKYYTKNI</sequence>
<gene>
    <name evidence="2" type="ORF">A5893_03715</name>
</gene>
<keyword evidence="3" id="KW-1185">Reference proteome</keyword>
<accession>A0A179DME0</accession>
<name>A0A179DME0_9SPHI</name>
<feature type="transmembrane region" description="Helical" evidence="1">
    <location>
        <begin position="229"/>
        <end position="260"/>
    </location>
</feature>
<feature type="transmembrane region" description="Helical" evidence="1">
    <location>
        <begin position="105"/>
        <end position="129"/>
    </location>
</feature>
<evidence type="ECO:0000313" key="2">
    <source>
        <dbReference type="EMBL" id="OAQ42231.1"/>
    </source>
</evidence>
<reference evidence="2 3" key="2">
    <citation type="submission" date="2016-06" db="EMBL/GenBank/DDBJ databases">
        <title>Pedobacter psychrophilus sp. nov., isolated from Antarctic fragmentary rock.</title>
        <authorList>
            <person name="Svec P."/>
        </authorList>
    </citation>
    <scope>NUCLEOTIDE SEQUENCE [LARGE SCALE GENOMIC DNA]</scope>
    <source>
        <strain evidence="2 3">CCM 8644</strain>
    </source>
</reference>
<proteinExistence type="predicted"/>
<feature type="transmembrane region" description="Helical" evidence="1">
    <location>
        <begin position="40"/>
        <end position="58"/>
    </location>
</feature>
<dbReference type="STRING" id="1826909.A5893_03715"/>
<keyword evidence="1" id="KW-0812">Transmembrane</keyword>
<dbReference type="EMBL" id="LWHJ01000011">
    <property type="protein sequence ID" value="OAQ42231.1"/>
    <property type="molecule type" value="Genomic_DNA"/>
</dbReference>
<evidence type="ECO:0008006" key="4">
    <source>
        <dbReference type="Google" id="ProtNLM"/>
    </source>
</evidence>
<keyword evidence="1" id="KW-1133">Transmembrane helix</keyword>
<comment type="caution">
    <text evidence="2">The sequence shown here is derived from an EMBL/GenBank/DDBJ whole genome shotgun (WGS) entry which is preliminary data.</text>
</comment>
<keyword evidence="1" id="KW-0472">Membrane</keyword>
<dbReference type="AlphaFoldDB" id="A0A179DME0"/>
<protein>
    <recommendedName>
        <fullName evidence="4">HTTM domain-containing protein</fullName>
    </recommendedName>
</protein>
<evidence type="ECO:0000256" key="1">
    <source>
        <dbReference type="SAM" id="Phobius"/>
    </source>
</evidence>
<feature type="transmembrane region" description="Helical" evidence="1">
    <location>
        <begin position="67"/>
        <end position="85"/>
    </location>
</feature>
<organism evidence="2 3">
    <name type="scientific">Pedobacter psychrophilus</name>
    <dbReference type="NCBI Taxonomy" id="1826909"/>
    <lineage>
        <taxon>Bacteria</taxon>
        <taxon>Pseudomonadati</taxon>
        <taxon>Bacteroidota</taxon>
        <taxon>Sphingobacteriia</taxon>
        <taxon>Sphingobacteriales</taxon>
        <taxon>Sphingobacteriaceae</taxon>
        <taxon>Pedobacter</taxon>
    </lineage>
</organism>
<feature type="transmembrane region" description="Helical" evidence="1">
    <location>
        <begin position="202"/>
        <end position="222"/>
    </location>
</feature>
<dbReference type="Proteomes" id="UP000078459">
    <property type="component" value="Unassembled WGS sequence"/>
</dbReference>
<feature type="transmembrane region" description="Helical" evidence="1">
    <location>
        <begin position="141"/>
        <end position="159"/>
    </location>
</feature>
<dbReference type="RefSeq" id="WP_068821261.1">
    <property type="nucleotide sequence ID" value="NZ_LWHJ01000011.1"/>
</dbReference>